<evidence type="ECO:0000256" key="1">
    <source>
        <dbReference type="SAM" id="Phobius"/>
    </source>
</evidence>
<protein>
    <submittedName>
        <fullName evidence="3">Phenylalanyl-tRNA synthetase beta subunit</fullName>
    </submittedName>
</protein>
<reference evidence="4" key="1">
    <citation type="submission" date="2002-12" db="EMBL/GenBank/DDBJ databases">
        <title>Complete genome sequence of Vibrio vulnificus CMCP6.</title>
        <authorList>
            <person name="Rhee J.H."/>
            <person name="Kim S.Y."/>
            <person name="Chung S.S."/>
            <person name="Kim J.J."/>
            <person name="Moon Y.H."/>
            <person name="Jeong H."/>
            <person name="Choy H.E."/>
        </authorList>
    </citation>
    <scope>NUCLEOTIDE SEQUENCE [LARGE SCALE GENOMIC DNA]</scope>
    <source>
        <strain evidence="4">CMCP6</strain>
    </source>
</reference>
<dbReference type="PROSITE" id="PS51549">
    <property type="entry name" value="DM13"/>
    <property type="match status" value="1"/>
</dbReference>
<dbReference type="Proteomes" id="UP000002275">
    <property type="component" value="Chromosome II"/>
</dbReference>
<keyword evidence="1" id="KW-0472">Membrane</keyword>
<feature type="transmembrane region" description="Helical" evidence="1">
    <location>
        <begin position="12"/>
        <end position="35"/>
    </location>
</feature>
<dbReference type="KEGG" id="vvu:VV2_0813"/>
<name>A0A3Q0KZ04_VIBVU</name>
<accession>A0A3Q0KZ04</accession>
<keyword evidence="1" id="KW-1133">Transmembrane helix</keyword>
<reference evidence="3 4" key="2">
    <citation type="journal article" date="2003" name="Infect. Immun.">
        <title>Characterization and pathogenic significance of Vibrio vulnificus antigens preferentially expressed in septicemic patients.</title>
        <authorList>
            <person name="Kim Y.R."/>
            <person name="Lee S.E."/>
            <person name="Kim C.M."/>
            <person name="Kim S.Y."/>
            <person name="Shin E.K."/>
            <person name="Shin D.H."/>
            <person name="Chung S.S."/>
            <person name="Choy H.E."/>
            <person name="Progulske-Fox A."/>
            <person name="Hillman J.D."/>
            <person name="Handfield M."/>
            <person name="Rhee J.H."/>
        </authorList>
    </citation>
    <scope>NUCLEOTIDE SEQUENCE [LARGE SCALE GENOMIC DNA]</scope>
    <source>
        <strain evidence="3 4">CMCP6</strain>
    </source>
</reference>
<organism evidence="3 4">
    <name type="scientific">Vibrio vulnificus (strain CMCP6)</name>
    <dbReference type="NCBI Taxonomy" id="216895"/>
    <lineage>
        <taxon>Bacteria</taxon>
        <taxon>Pseudomonadati</taxon>
        <taxon>Pseudomonadota</taxon>
        <taxon>Gammaproteobacteria</taxon>
        <taxon>Vibrionales</taxon>
        <taxon>Vibrionaceae</taxon>
        <taxon>Vibrio</taxon>
    </lineage>
</organism>
<evidence type="ECO:0000259" key="2">
    <source>
        <dbReference type="PROSITE" id="PS51549"/>
    </source>
</evidence>
<proteinExistence type="predicted"/>
<sequence length="165" mass="18274">MVEKETGTQSMKYGLLIISHIAMLVCGIGLGIYLLPILIQPTSPSQQAVASVMLAPSYQGEFSRDRADSDFLHWGEGKLVIDAQSIAFLGELAPGPDYKLYLSPTFIETEADFLANKEQLVRVGDVKTFDRFILPIPSDVDVANYTTAIVWCETFSQFITSAKYR</sequence>
<dbReference type="EMBL" id="AE016796">
    <property type="protein sequence ID" value="AAO07738.1"/>
    <property type="molecule type" value="Genomic_DNA"/>
</dbReference>
<gene>
    <name evidence="3" type="ordered locus">VV2_0813</name>
</gene>
<evidence type="ECO:0000313" key="3">
    <source>
        <dbReference type="EMBL" id="AAO07738.1"/>
    </source>
</evidence>
<feature type="domain" description="DM13" evidence="2">
    <location>
        <begin position="60"/>
        <end position="165"/>
    </location>
</feature>
<dbReference type="Pfam" id="PF10517">
    <property type="entry name" value="DM13"/>
    <property type="match status" value="1"/>
</dbReference>
<dbReference type="InterPro" id="IPR019545">
    <property type="entry name" value="DM13_domain"/>
</dbReference>
<keyword evidence="1" id="KW-0812">Transmembrane</keyword>
<dbReference type="AlphaFoldDB" id="A0A3Q0KZ04"/>
<reference evidence="3 4" key="3">
    <citation type="journal article" date="2011" name="Mol. Syst. Biol.">
        <title>Integrative genome-scale metabolic analysis of Vibrio vulnificus for drug targeting and discovery.</title>
        <authorList>
            <person name="Kim H.U."/>
            <person name="Kim S.Y."/>
            <person name="Jeong H."/>
            <person name="Kim T.Y."/>
            <person name="Kim J.J."/>
            <person name="Choy H.E."/>
            <person name="Yi K.Y."/>
            <person name="Rhee J.H."/>
            <person name="Lee S.Y."/>
        </authorList>
    </citation>
    <scope>NUCLEOTIDE SEQUENCE [LARGE SCALE GENOMIC DNA]</scope>
    <source>
        <strain evidence="3 4">CMCP6</strain>
    </source>
</reference>
<evidence type="ECO:0000313" key="4">
    <source>
        <dbReference type="Proteomes" id="UP000002275"/>
    </source>
</evidence>